<accession>A0AAV6G5L0</accession>
<proteinExistence type="predicted"/>
<sequence length="123" mass="13993">MTEPLIPGKEIKKEEFDYFLHKTVLENDCRTETQTSSTSSRDRREEEFTPVEIKEENDSGEYDHDDSSSRPTLKPMSLAQMKRVSVVLVDCCRPQGQKRTDMQMQTNGDAEQPEITAGCSNSS</sequence>
<dbReference type="AlphaFoldDB" id="A0AAV6G5L0"/>
<protein>
    <submittedName>
        <fullName evidence="2">Uncharacterized protein</fullName>
    </submittedName>
</protein>
<dbReference type="EMBL" id="JADWDJ010000017">
    <property type="protein sequence ID" value="KAG5267926.1"/>
    <property type="molecule type" value="Genomic_DNA"/>
</dbReference>
<organism evidence="2 3">
    <name type="scientific">Alosa alosa</name>
    <name type="common">allis shad</name>
    <dbReference type="NCBI Taxonomy" id="278164"/>
    <lineage>
        <taxon>Eukaryota</taxon>
        <taxon>Metazoa</taxon>
        <taxon>Chordata</taxon>
        <taxon>Craniata</taxon>
        <taxon>Vertebrata</taxon>
        <taxon>Euteleostomi</taxon>
        <taxon>Actinopterygii</taxon>
        <taxon>Neopterygii</taxon>
        <taxon>Teleostei</taxon>
        <taxon>Clupei</taxon>
        <taxon>Clupeiformes</taxon>
        <taxon>Clupeoidei</taxon>
        <taxon>Clupeidae</taxon>
        <taxon>Alosa</taxon>
    </lineage>
</organism>
<keyword evidence="3" id="KW-1185">Reference proteome</keyword>
<evidence type="ECO:0000313" key="3">
    <source>
        <dbReference type="Proteomes" id="UP000823561"/>
    </source>
</evidence>
<feature type="region of interest" description="Disordered" evidence="1">
    <location>
        <begin position="96"/>
        <end position="123"/>
    </location>
</feature>
<reference evidence="2 3" key="1">
    <citation type="submission" date="2020-10" db="EMBL/GenBank/DDBJ databases">
        <title>Chromosome-scale genome assembly of the Allis shad, Alosa alosa.</title>
        <authorList>
            <person name="Margot Z."/>
            <person name="Christophe K."/>
            <person name="Cabau C."/>
            <person name="Louis A."/>
            <person name="Berthelot C."/>
            <person name="Parey E."/>
            <person name="Roest Crollius H."/>
            <person name="Montfort J."/>
            <person name="Robinson-Rechavi M."/>
            <person name="Bucao C."/>
            <person name="Bouchez O."/>
            <person name="Gislard M."/>
            <person name="Lluch J."/>
            <person name="Milhes M."/>
            <person name="Lampietro C."/>
            <person name="Lopez Roques C."/>
            <person name="Donnadieu C."/>
            <person name="Braasch I."/>
            <person name="Desvignes T."/>
            <person name="Postlethwait J."/>
            <person name="Bobe J."/>
            <person name="Guiguen Y."/>
        </authorList>
    </citation>
    <scope>NUCLEOTIDE SEQUENCE [LARGE SCALE GENOMIC DNA]</scope>
    <source>
        <strain evidence="2">M-15738</strain>
        <tissue evidence="2">Blood</tissue>
    </source>
</reference>
<feature type="region of interest" description="Disordered" evidence="1">
    <location>
        <begin position="27"/>
        <end position="78"/>
    </location>
</feature>
<dbReference type="Proteomes" id="UP000823561">
    <property type="component" value="Chromosome 17"/>
</dbReference>
<feature type="compositionally biased region" description="Basic and acidic residues" evidence="1">
    <location>
        <begin position="40"/>
        <end position="68"/>
    </location>
</feature>
<evidence type="ECO:0000313" key="2">
    <source>
        <dbReference type="EMBL" id="KAG5267926.1"/>
    </source>
</evidence>
<comment type="caution">
    <text evidence="2">The sequence shown here is derived from an EMBL/GenBank/DDBJ whole genome shotgun (WGS) entry which is preliminary data.</text>
</comment>
<name>A0AAV6G5L0_9TELE</name>
<evidence type="ECO:0000256" key="1">
    <source>
        <dbReference type="SAM" id="MobiDB-lite"/>
    </source>
</evidence>
<gene>
    <name evidence="2" type="ORF">AALO_G00227500</name>
</gene>